<dbReference type="GO" id="GO:0008168">
    <property type="term" value="F:methyltransferase activity"/>
    <property type="evidence" value="ECO:0007669"/>
    <property type="project" value="TreeGrafter"/>
</dbReference>
<sequence length="314" mass="35423">MVQQSSERYYASSTQYPLPADKAETQRLNRQHDIILRAFDDRLSVAPISLKNGDRVLESAAGSGIWALEFFEKNRVNGILIDMECIDISLKQFPHTHPPEMHFSVNTITDLPPEWTNTFSYVHQRLLVTAMTDSLWRSAIAEISRVVQPGGWVEFLEIDFEYLRWGVGPQSKKLTTLVRNMCMQRGMVRDMSVYLPALLEDAGFLDVQCVTRHVSIGGELNYSGNGEVNGEGRNYEQNEKVRNGYSTEEWRNLCLGMKGPIVQAGGYGIVQSGEEYEALLEGSSLEWKTSGGTNTSFYAITARKPCDSIINEQY</sequence>
<proteinExistence type="predicted"/>
<evidence type="ECO:0000313" key="1">
    <source>
        <dbReference type="EMBL" id="KAJ4465314.1"/>
    </source>
</evidence>
<protein>
    <recommendedName>
        <fullName evidence="3">S-adenosyl-L-methionine-dependent methyltransferase</fullName>
    </recommendedName>
</protein>
<dbReference type="EMBL" id="JANVFS010000052">
    <property type="protein sequence ID" value="KAJ4465314.1"/>
    <property type="molecule type" value="Genomic_DNA"/>
</dbReference>
<accession>A0A9W9DDQ9</accession>
<evidence type="ECO:0000313" key="2">
    <source>
        <dbReference type="Proteomes" id="UP001150238"/>
    </source>
</evidence>
<comment type="caution">
    <text evidence="1">The sequence shown here is derived from an EMBL/GenBank/DDBJ whole genome shotgun (WGS) entry which is preliminary data.</text>
</comment>
<dbReference type="Gene3D" id="3.40.50.150">
    <property type="entry name" value="Vaccinia Virus protein VP39"/>
    <property type="match status" value="1"/>
</dbReference>
<dbReference type="AlphaFoldDB" id="A0A9W9DDQ9"/>
<reference evidence="1" key="1">
    <citation type="submission" date="2022-08" db="EMBL/GenBank/DDBJ databases">
        <authorList>
            <consortium name="DOE Joint Genome Institute"/>
            <person name="Min B."/>
            <person name="Riley R."/>
            <person name="Sierra-Patev S."/>
            <person name="Naranjo-Ortiz M."/>
            <person name="Looney B."/>
            <person name="Konkel Z."/>
            <person name="Slot J.C."/>
            <person name="Sakamoto Y."/>
            <person name="Steenwyk J.L."/>
            <person name="Rokas A."/>
            <person name="Carro J."/>
            <person name="Camarero S."/>
            <person name="Ferreira P."/>
            <person name="Molpeceres G."/>
            <person name="Ruiz-Duenas F.J."/>
            <person name="Serrano A."/>
            <person name="Henrissat B."/>
            <person name="Drula E."/>
            <person name="Hughes K.W."/>
            <person name="Mata J.L."/>
            <person name="Ishikawa N.K."/>
            <person name="Vargas-Isla R."/>
            <person name="Ushijima S."/>
            <person name="Smith C.A."/>
            <person name="Ahrendt S."/>
            <person name="Andreopoulos W."/>
            <person name="He G."/>
            <person name="Labutti K."/>
            <person name="Lipzen A."/>
            <person name="Ng V."/>
            <person name="Sandor L."/>
            <person name="Barry K."/>
            <person name="Martinez A.T."/>
            <person name="Xiao Y."/>
            <person name="Gibbons J.G."/>
            <person name="Terashima K."/>
            <person name="Hibbett D.S."/>
            <person name="Grigoriev I.V."/>
        </authorList>
    </citation>
    <scope>NUCLEOTIDE SEQUENCE</scope>
    <source>
        <strain evidence="1">Sp2 HRB7682 ss15</strain>
    </source>
</reference>
<dbReference type="SUPFAM" id="SSF53335">
    <property type="entry name" value="S-adenosyl-L-methionine-dependent methyltransferases"/>
    <property type="match status" value="1"/>
</dbReference>
<evidence type="ECO:0008006" key="3">
    <source>
        <dbReference type="Google" id="ProtNLM"/>
    </source>
</evidence>
<gene>
    <name evidence="1" type="ORF">C8J55DRAFT_262218</name>
</gene>
<reference evidence="1" key="2">
    <citation type="journal article" date="2023" name="Proc. Natl. Acad. Sci. U.S.A.">
        <title>A global phylogenomic analysis of the shiitake genus Lentinula.</title>
        <authorList>
            <person name="Sierra-Patev S."/>
            <person name="Min B."/>
            <person name="Naranjo-Ortiz M."/>
            <person name="Looney B."/>
            <person name="Konkel Z."/>
            <person name="Slot J.C."/>
            <person name="Sakamoto Y."/>
            <person name="Steenwyk J.L."/>
            <person name="Rokas A."/>
            <person name="Carro J."/>
            <person name="Camarero S."/>
            <person name="Ferreira P."/>
            <person name="Molpeceres G."/>
            <person name="Ruiz-Duenas F.J."/>
            <person name="Serrano A."/>
            <person name="Henrissat B."/>
            <person name="Drula E."/>
            <person name="Hughes K.W."/>
            <person name="Mata J.L."/>
            <person name="Ishikawa N.K."/>
            <person name="Vargas-Isla R."/>
            <person name="Ushijima S."/>
            <person name="Smith C.A."/>
            <person name="Donoghue J."/>
            <person name="Ahrendt S."/>
            <person name="Andreopoulos W."/>
            <person name="He G."/>
            <person name="LaButti K."/>
            <person name="Lipzen A."/>
            <person name="Ng V."/>
            <person name="Riley R."/>
            <person name="Sandor L."/>
            <person name="Barry K."/>
            <person name="Martinez A.T."/>
            <person name="Xiao Y."/>
            <person name="Gibbons J.G."/>
            <person name="Terashima K."/>
            <person name="Grigoriev I.V."/>
            <person name="Hibbett D."/>
        </authorList>
    </citation>
    <scope>NUCLEOTIDE SEQUENCE</scope>
    <source>
        <strain evidence="1">Sp2 HRB7682 ss15</strain>
    </source>
</reference>
<dbReference type="PANTHER" id="PTHR43591">
    <property type="entry name" value="METHYLTRANSFERASE"/>
    <property type="match status" value="1"/>
</dbReference>
<dbReference type="Pfam" id="PF13489">
    <property type="entry name" value="Methyltransf_23"/>
    <property type="match status" value="1"/>
</dbReference>
<dbReference type="Proteomes" id="UP001150238">
    <property type="component" value="Unassembled WGS sequence"/>
</dbReference>
<organism evidence="1 2">
    <name type="scientific">Lentinula lateritia</name>
    <dbReference type="NCBI Taxonomy" id="40482"/>
    <lineage>
        <taxon>Eukaryota</taxon>
        <taxon>Fungi</taxon>
        <taxon>Dikarya</taxon>
        <taxon>Basidiomycota</taxon>
        <taxon>Agaricomycotina</taxon>
        <taxon>Agaricomycetes</taxon>
        <taxon>Agaricomycetidae</taxon>
        <taxon>Agaricales</taxon>
        <taxon>Marasmiineae</taxon>
        <taxon>Omphalotaceae</taxon>
        <taxon>Lentinula</taxon>
    </lineage>
</organism>
<dbReference type="PANTHER" id="PTHR43591:SF24">
    <property type="entry name" value="2-METHOXY-6-POLYPRENYL-1,4-BENZOQUINOL METHYLASE, MITOCHONDRIAL"/>
    <property type="match status" value="1"/>
</dbReference>
<dbReference type="InterPro" id="IPR029063">
    <property type="entry name" value="SAM-dependent_MTases_sf"/>
</dbReference>
<name>A0A9W9DDQ9_9AGAR</name>